<accession>A0A554VQ16</accession>
<dbReference type="EMBL" id="VLNR01000005">
    <property type="protein sequence ID" value="TSE10617.1"/>
    <property type="molecule type" value="Genomic_DNA"/>
</dbReference>
<protein>
    <submittedName>
        <fullName evidence="1">Uncharacterized protein</fullName>
    </submittedName>
</protein>
<evidence type="ECO:0000313" key="2">
    <source>
        <dbReference type="Proteomes" id="UP000318833"/>
    </source>
</evidence>
<reference evidence="1 2" key="1">
    <citation type="submission" date="2019-07" db="EMBL/GenBank/DDBJ databases">
        <title>The draft genome sequence of Aquimarina algiphila M91.</title>
        <authorList>
            <person name="Meng X."/>
        </authorList>
    </citation>
    <scope>NUCLEOTIDE SEQUENCE [LARGE SCALE GENOMIC DNA]</scope>
    <source>
        <strain evidence="1 2">M91</strain>
    </source>
</reference>
<dbReference type="RefSeq" id="WP_271781132.1">
    <property type="nucleotide sequence ID" value="NZ_CANMIK010000006.1"/>
</dbReference>
<proteinExistence type="predicted"/>
<name>A0A554VQ16_9FLAO</name>
<dbReference type="Proteomes" id="UP000318833">
    <property type="component" value="Unassembled WGS sequence"/>
</dbReference>
<evidence type="ECO:0000313" key="1">
    <source>
        <dbReference type="EMBL" id="TSE10617.1"/>
    </source>
</evidence>
<comment type="caution">
    <text evidence="1">The sequence shown here is derived from an EMBL/GenBank/DDBJ whole genome shotgun (WGS) entry which is preliminary data.</text>
</comment>
<keyword evidence="2" id="KW-1185">Reference proteome</keyword>
<sequence>MNKKHLFIIVSFFTTICISQDDKTLAKTIEYLLENQIEEAYTQVKKAHNSKEKEILVWHIDARKNGIKDSIFLNENNETISSYNIMNFLRKGDIHNQSFIKNDSLILQSYRKALDLSIQKKDTLLTRLTFG</sequence>
<organism evidence="1 2">
    <name type="scientific">Aquimarina algiphila</name>
    <dbReference type="NCBI Taxonomy" id="2047982"/>
    <lineage>
        <taxon>Bacteria</taxon>
        <taxon>Pseudomonadati</taxon>
        <taxon>Bacteroidota</taxon>
        <taxon>Flavobacteriia</taxon>
        <taxon>Flavobacteriales</taxon>
        <taxon>Flavobacteriaceae</taxon>
        <taxon>Aquimarina</taxon>
    </lineage>
</organism>
<dbReference type="AlphaFoldDB" id="A0A554VQ16"/>
<gene>
    <name evidence="1" type="ORF">FOF46_03275</name>
</gene>